<dbReference type="PROSITE" id="PS50088">
    <property type="entry name" value="ANK_REPEAT"/>
    <property type="match status" value="4"/>
</dbReference>
<evidence type="ECO:0000313" key="6">
    <source>
        <dbReference type="EMBL" id="CAG8954590.1"/>
    </source>
</evidence>
<dbReference type="PROSITE" id="PS50297">
    <property type="entry name" value="ANK_REP_REGION"/>
    <property type="match status" value="3"/>
</dbReference>
<feature type="coiled-coil region" evidence="4">
    <location>
        <begin position="601"/>
        <end position="628"/>
    </location>
</feature>
<evidence type="ECO:0000256" key="3">
    <source>
        <dbReference type="PROSITE-ProRule" id="PRU00023"/>
    </source>
</evidence>
<keyword evidence="2 3" id="KW-0040">ANK repeat</keyword>
<keyword evidence="4" id="KW-0175">Coiled coil</keyword>
<dbReference type="Gene3D" id="1.25.40.20">
    <property type="entry name" value="Ankyrin repeat-containing domain"/>
    <property type="match status" value="4"/>
</dbReference>
<dbReference type="PANTHER" id="PTHR24198">
    <property type="entry name" value="ANKYRIN REPEAT AND PROTEIN KINASE DOMAIN-CONTAINING PROTEIN"/>
    <property type="match status" value="1"/>
</dbReference>
<dbReference type="InterPro" id="IPR036770">
    <property type="entry name" value="Ankyrin_rpt-contain_sf"/>
</dbReference>
<feature type="compositionally biased region" description="Acidic residues" evidence="5">
    <location>
        <begin position="638"/>
        <end position="650"/>
    </location>
</feature>
<feature type="repeat" description="ANK" evidence="3">
    <location>
        <begin position="548"/>
        <end position="580"/>
    </location>
</feature>
<dbReference type="EMBL" id="CAJVRL010000057">
    <property type="protein sequence ID" value="CAG8954590.1"/>
    <property type="molecule type" value="Genomic_DNA"/>
</dbReference>
<name>A0A9N9PSX0_9HELO</name>
<evidence type="ECO:0000256" key="2">
    <source>
        <dbReference type="ARBA" id="ARBA00023043"/>
    </source>
</evidence>
<dbReference type="PRINTS" id="PR01415">
    <property type="entry name" value="ANKYRIN"/>
</dbReference>
<keyword evidence="1" id="KW-0677">Repeat</keyword>
<feature type="repeat" description="ANK" evidence="3">
    <location>
        <begin position="1487"/>
        <end position="1519"/>
    </location>
</feature>
<dbReference type="OrthoDB" id="539213at2759"/>
<reference evidence="6" key="1">
    <citation type="submission" date="2021-07" db="EMBL/GenBank/DDBJ databases">
        <authorList>
            <person name="Durling M."/>
        </authorList>
    </citation>
    <scope>NUCLEOTIDE SEQUENCE</scope>
</reference>
<feature type="region of interest" description="Disordered" evidence="5">
    <location>
        <begin position="1065"/>
        <end position="1087"/>
    </location>
</feature>
<evidence type="ECO:0000256" key="4">
    <source>
        <dbReference type="SAM" id="Coils"/>
    </source>
</evidence>
<proteinExistence type="predicted"/>
<sequence length="1784" mass="200018">MAAPAPQEPVIFHIPKLPTESVGDFVPYVSKHPDTPLTQLLEPYKAFESELRKIYAQEPTHEAVCVPNVNLVPIFNGHEKEIIVRARSLETESEEEKAQFIMPLDHKERKISGSPAVVTSFKEFQKNFNLFSESSLIDLDWDNVVAAGSSVTTSLLPVPEKWAGSKRSMREYYHETLAPASDVDLFLYGMNEEQALEKIKQIEQRVKDSILHEVTTIRTKNAITIASQYPTRHIQIVLRLYDSVSQIITGFDVDCACVAYDGKQVYAAPRAIAAFMTQCNTIDLSRRSPSYENRLSKYSHRGFEVHWPLLDRTRIDPTIFERSFGRTQGLARLLILEKLPKVSDRDSYMAQRREERGRPALNRWRNQFNNSGNLKEQAEDEVSDWIEQQDVSSYHSMTVPYGPKYGAARITRLLYAKDLLLNAEWNQPRDREVYLHRHPCFFTGTSGSAEDILQDCCGYCPFPQTDEEIEVAEEEGKTNVSGALQFMKDDPGRQAIGSFNPITDDEWTTMAYVGDTARLCQAIVDHDIEHVQDWLQQEGVDVNRRDFVGRTPLHLATMTSTPEIVQLLIDHNARIVARLQDGRTALHIAASRGNADMVKALMDKSLENEVEEDEKREARLEAKKAERRALRQLNGDEESISLDEIEDTGEESSISEITLDSDDSDSMTMGSFVRVSTTKEVEDDAADSTDEPDVYDVDVIAWDYNLSPLHCAIINGHLHIIELLVSEYGSDVMLPVKLIDMDSKNARGAIMTIVLALFLPTPTAEKVVKLLLQLGASSAQGDTNHITAFHYLVSENKHNLLDVLLTNDKPAAISIVNNIGFTNYNGGFTTPLLTAVERSYYEMVSTLLSIGAKPEISFDDWIKVYLEKCPWARNNTSENNMTQYRSQSNQPVISAANLSSGSMVELLVANGADPSTLDSNSYGLVHRKANHGYYYGSERGNSLLDIIQRKLKELRDYGSTSASFLEPPETLEEEEYYTKHLAKGTYKHWTVTENFRAHKAANQILWKNYKKSIEDKEVVEGEAEKKTAIGDLIKELETTEATLIAAGAKPFSELHPELSKTLEEAASRRGYTSYSPPEPPKPQPYTPSLSFLVPDLNTSKKIGYSRLFEAAWVGDLDMIKSLTLAPWASKDESGIPPLQIAVRDFNGFSPFSIAVLRGHFDLARNIVSIAMAQYHKDDNKDLRQRWTMNTDDSEDEDCDDENVLPIFSELINDRFTVDNLGEVSTVVKSTVLPSAMMEWPCKAGRFDDSEVKDSTHQLSLQKYAVVSDNMQILKFIIDLGAEEQALLAEEPDDQRCYSMDTSIFELAIKLGRTSMIAEMIGSTGVGIPLTQFVQNSGVEAKSKPKYYQGLSVGGKKRADWAEAPHNHSRVQEYSNNPLLEAASHRSLESVEWFMSDAPLRRYKAFAAKNESDKRIKTLRESEKGFDRTVGTFLNAKSLGELLLHFAVLSRSDNEAGLNSNVEDEKQMALIKHIVSVAPETLEQKSSKGYTPLQLAILTNRNKVASYLISIGANQRHRDRSGRNMLHSMVATLHHHRKNAAGLQNIISLFNEEAIEEMLVERTSQPESATPLAYWMLHNGNSFTKPDIIAVLAKYSSGEDLTMINSEGDLPLHFAIKKGLSSITSFLLSQNPTLLYRENSTGRTPLEMSREIYHASCVKDPISISTSRTIQSSHPNSSILSRAPATFLPDSNEPEPEESKKRTFEICMEMDEKMAAEGGDRKRRLVSLNEASEVAKRVGLRSGGRRYGGSQAVINGGLVDGEGVDDVVSSRLMSMMGVYEDWVDY</sequence>
<evidence type="ECO:0000313" key="7">
    <source>
        <dbReference type="Proteomes" id="UP000696280"/>
    </source>
</evidence>
<dbReference type="Proteomes" id="UP000696280">
    <property type="component" value="Unassembled WGS sequence"/>
</dbReference>
<dbReference type="SUPFAM" id="SSF48403">
    <property type="entry name" value="Ankyrin repeat"/>
    <property type="match status" value="3"/>
</dbReference>
<protein>
    <recommendedName>
        <fullName evidence="8">Ankyrin</fullName>
    </recommendedName>
</protein>
<evidence type="ECO:0000256" key="1">
    <source>
        <dbReference type="ARBA" id="ARBA00022737"/>
    </source>
</evidence>
<dbReference type="Pfam" id="PF12796">
    <property type="entry name" value="Ank_2"/>
    <property type="match status" value="1"/>
</dbReference>
<feature type="region of interest" description="Disordered" evidence="5">
    <location>
        <begin position="1665"/>
        <end position="1699"/>
    </location>
</feature>
<feature type="repeat" description="ANK" evidence="3">
    <location>
        <begin position="1606"/>
        <end position="1638"/>
    </location>
</feature>
<feature type="region of interest" description="Disordered" evidence="5">
    <location>
        <begin position="638"/>
        <end position="668"/>
    </location>
</feature>
<dbReference type="PANTHER" id="PTHR24198:SF165">
    <property type="entry name" value="ANKYRIN REPEAT-CONTAINING PROTEIN-RELATED"/>
    <property type="match status" value="1"/>
</dbReference>
<dbReference type="SMART" id="SM00248">
    <property type="entry name" value="ANK"/>
    <property type="match status" value="12"/>
</dbReference>
<evidence type="ECO:0000256" key="5">
    <source>
        <dbReference type="SAM" id="MobiDB-lite"/>
    </source>
</evidence>
<feature type="repeat" description="ANK" evidence="3">
    <location>
        <begin position="581"/>
        <end position="613"/>
    </location>
</feature>
<comment type="caution">
    <text evidence="6">The sequence shown here is derived from an EMBL/GenBank/DDBJ whole genome shotgun (WGS) entry which is preliminary data.</text>
</comment>
<organism evidence="6 7">
    <name type="scientific">Hymenoscyphus fraxineus</name>
    <dbReference type="NCBI Taxonomy" id="746836"/>
    <lineage>
        <taxon>Eukaryota</taxon>
        <taxon>Fungi</taxon>
        <taxon>Dikarya</taxon>
        <taxon>Ascomycota</taxon>
        <taxon>Pezizomycotina</taxon>
        <taxon>Leotiomycetes</taxon>
        <taxon>Helotiales</taxon>
        <taxon>Helotiaceae</taxon>
        <taxon>Hymenoscyphus</taxon>
    </lineage>
</organism>
<accession>A0A9N9PSX0</accession>
<feature type="compositionally biased region" description="Pro residues" evidence="5">
    <location>
        <begin position="1076"/>
        <end position="1085"/>
    </location>
</feature>
<evidence type="ECO:0008006" key="8">
    <source>
        <dbReference type="Google" id="ProtNLM"/>
    </source>
</evidence>
<dbReference type="Pfam" id="PF26128">
    <property type="entry name" value="Gad2"/>
    <property type="match status" value="1"/>
</dbReference>
<gene>
    <name evidence="6" type="ORF">HYFRA_00004507</name>
</gene>
<keyword evidence="7" id="KW-1185">Reference proteome</keyword>
<dbReference type="Pfam" id="PF00023">
    <property type="entry name" value="Ank"/>
    <property type="match status" value="1"/>
</dbReference>
<dbReference type="InterPro" id="IPR002110">
    <property type="entry name" value="Ankyrin_rpt"/>
</dbReference>